<keyword evidence="4" id="KW-0503">Monooxygenase</keyword>
<dbReference type="PANTHER" id="PTHR42847:SF4">
    <property type="entry name" value="ALKANESULFONATE MONOOXYGENASE-RELATED"/>
    <property type="match status" value="1"/>
</dbReference>
<sequence>MKFALHFGNNTFPDAAGAARLARLAEKAGFDSVIAVDHVVIPDEYASTYPYSATGRLPGNRATAYPDPLIWMAFAAAATTRLRLMTGVIILPQRHPLVLAKQVATLDHMSGGRIELGIGVGWLKEEFAALGVPFERRGRRADEYVAAMRALWREDGAGFAGEFVRFERVSCNPKPVARGVPIIVGGHSEAAARRAGRLGDGFFPSIGSQVDTLPLLDVVRRTAEAAGRDPAAIEMITGCPGALPSSGQDPLAAVEERRARGIGRVVLPVTAFLPDLEESLPRFGETVIRAFAGT</sequence>
<evidence type="ECO:0000256" key="1">
    <source>
        <dbReference type="ARBA" id="ARBA00022630"/>
    </source>
</evidence>
<reference evidence="6 7" key="1">
    <citation type="journal article" date="2014" name="Int. J. Syst. Evol. Microbiol.">
        <title>Complete genome sequence of Corynebacterium casei LMG S-19264T (=DSM 44701T), isolated from a smear-ripened cheese.</title>
        <authorList>
            <consortium name="US DOE Joint Genome Institute (JGI-PGF)"/>
            <person name="Walter F."/>
            <person name="Albersmeier A."/>
            <person name="Kalinowski J."/>
            <person name="Ruckert C."/>
        </authorList>
    </citation>
    <scope>NUCLEOTIDE SEQUENCE [LARGE SCALE GENOMIC DNA]</scope>
    <source>
        <strain evidence="6 7">CGMCC 1.16330</strain>
    </source>
</reference>
<dbReference type="InterPro" id="IPR019921">
    <property type="entry name" value="Lucif-like_OxRdtase_Rv2161c"/>
</dbReference>
<dbReference type="Pfam" id="PF00296">
    <property type="entry name" value="Bac_luciferase"/>
    <property type="match status" value="1"/>
</dbReference>
<keyword evidence="1" id="KW-0285">Flavoprotein</keyword>
<evidence type="ECO:0000313" key="6">
    <source>
        <dbReference type="EMBL" id="GGG17572.1"/>
    </source>
</evidence>
<protein>
    <recommendedName>
        <fullName evidence="5">Luciferase-like domain-containing protein</fullName>
    </recommendedName>
</protein>
<evidence type="ECO:0000313" key="7">
    <source>
        <dbReference type="Proteomes" id="UP000597507"/>
    </source>
</evidence>
<dbReference type="InterPro" id="IPR050172">
    <property type="entry name" value="SsuD_RutA_monooxygenase"/>
</dbReference>
<dbReference type="EMBL" id="BMKS01000001">
    <property type="protein sequence ID" value="GGG17572.1"/>
    <property type="molecule type" value="Genomic_DNA"/>
</dbReference>
<dbReference type="Gene3D" id="3.20.20.30">
    <property type="entry name" value="Luciferase-like domain"/>
    <property type="match status" value="1"/>
</dbReference>
<organism evidence="6 7">
    <name type="scientific">Caldovatus sediminis</name>
    <dbReference type="NCBI Taxonomy" id="2041189"/>
    <lineage>
        <taxon>Bacteria</taxon>
        <taxon>Pseudomonadati</taxon>
        <taxon>Pseudomonadota</taxon>
        <taxon>Alphaproteobacteria</taxon>
        <taxon>Acetobacterales</taxon>
        <taxon>Roseomonadaceae</taxon>
        <taxon>Caldovatus</taxon>
    </lineage>
</organism>
<feature type="domain" description="Luciferase-like" evidence="5">
    <location>
        <begin position="14"/>
        <end position="257"/>
    </location>
</feature>
<dbReference type="AlphaFoldDB" id="A0A8J2Z8F3"/>
<dbReference type="PANTHER" id="PTHR42847">
    <property type="entry name" value="ALKANESULFONATE MONOOXYGENASE"/>
    <property type="match status" value="1"/>
</dbReference>
<dbReference type="RefSeq" id="WP_188897561.1">
    <property type="nucleotide sequence ID" value="NZ_BMKS01000001.1"/>
</dbReference>
<evidence type="ECO:0000256" key="3">
    <source>
        <dbReference type="ARBA" id="ARBA00023002"/>
    </source>
</evidence>
<comment type="caution">
    <text evidence="6">The sequence shown here is derived from an EMBL/GenBank/DDBJ whole genome shotgun (WGS) entry which is preliminary data.</text>
</comment>
<dbReference type="SUPFAM" id="SSF51679">
    <property type="entry name" value="Bacterial luciferase-like"/>
    <property type="match status" value="1"/>
</dbReference>
<keyword evidence="7" id="KW-1185">Reference proteome</keyword>
<gene>
    <name evidence="6" type="ORF">GCM10010964_02230</name>
</gene>
<evidence type="ECO:0000259" key="5">
    <source>
        <dbReference type="Pfam" id="PF00296"/>
    </source>
</evidence>
<keyword evidence="3" id="KW-0560">Oxidoreductase</keyword>
<dbReference type="NCBIfam" id="TIGR03619">
    <property type="entry name" value="F420_Rv2161c"/>
    <property type="match status" value="1"/>
</dbReference>
<dbReference type="GO" id="GO:0046306">
    <property type="term" value="P:alkanesulfonate catabolic process"/>
    <property type="evidence" value="ECO:0007669"/>
    <property type="project" value="TreeGrafter"/>
</dbReference>
<accession>A0A8J2Z8F3</accession>
<evidence type="ECO:0000256" key="4">
    <source>
        <dbReference type="ARBA" id="ARBA00023033"/>
    </source>
</evidence>
<dbReference type="Proteomes" id="UP000597507">
    <property type="component" value="Unassembled WGS sequence"/>
</dbReference>
<proteinExistence type="predicted"/>
<dbReference type="InterPro" id="IPR036661">
    <property type="entry name" value="Luciferase-like_sf"/>
</dbReference>
<keyword evidence="2" id="KW-0288">FMN</keyword>
<name>A0A8J2Z8F3_9PROT</name>
<evidence type="ECO:0000256" key="2">
    <source>
        <dbReference type="ARBA" id="ARBA00022643"/>
    </source>
</evidence>
<dbReference type="GO" id="GO:0008726">
    <property type="term" value="F:alkanesulfonate monooxygenase activity"/>
    <property type="evidence" value="ECO:0007669"/>
    <property type="project" value="TreeGrafter"/>
</dbReference>
<dbReference type="InterPro" id="IPR011251">
    <property type="entry name" value="Luciferase-like_dom"/>
</dbReference>